<dbReference type="FunFam" id="3.90.850.10:FF:000025">
    <property type="entry name" value="5-oxo-1,2,5-tricarboxilic-3-penten aciddecarboxilase/isomer"/>
    <property type="match status" value="1"/>
</dbReference>
<dbReference type="InterPro" id="IPR011234">
    <property type="entry name" value="Fumarylacetoacetase-like_C"/>
</dbReference>
<accession>A0A2U2CFX4</accession>
<comment type="caution">
    <text evidence="4">The sequence shown here is derived from an EMBL/GenBank/DDBJ whole genome shotgun (WGS) entry which is preliminary data.</text>
</comment>
<feature type="domain" description="Fumarylacetoacetase-like C-terminal" evidence="3">
    <location>
        <begin position="91"/>
        <end position="301"/>
    </location>
</feature>
<keyword evidence="5" id="KW-1185">Reference proteome</keyword>
<dbReference type="PANTHER" id="PTHR42796:SF4">
    <property type="entry name" value="FUMARYLACETOACETATE HYDROLASE DOMAIN-CONTAINING PROTEIN 2A"/>
    <property type="match status" value="1"/>
</dbReference>
<reference evidence="4 5" key="1">
    <citation type="submission" date="2018-05" db="EMBL/GenBank/DDBJ databases">
        <title>Pararhodobacter marina sp. nov., isolated from deep-sea water of the Indian Ocean.</title>
        <authorList>
            <person name="Lai Q.Sr."/>
            <person name="Liu X."/>
            <person name="Shao Z."/>
        </authorList>
    </citation>
    <scope>NUCLEOTIDE SEQUENCE [LARGE SCALE GENOMIC DNA]</scope>
    <source>
        <strain evidence="4 5">CIC4N-9</strain>
    </source>
</reference>
<dbReference type="Proteomes" id="UP000244940">
    <property type="component" value="Unassembled WGS sequence"/>
</dbReference>
<organism evidence="4 5">
    <name type="scientific">Pararhodobacter marinus</name>
    <dbReference type="NCBI Taxonomy" id="2184063"/>
    <lineage>
        <taxon>Bacteria</taxon>
        <taxon>Pseudomonadati</taxon>
        <taxon>Pseudomonadota</taxon>
        <taxon>Alphaproteobacteria</taxon>
        <taxon>Rhodobacterales</taxon>
        <taxon>Paracoccaceae</taxon>
        <taxon>Pararhodobacter</taxon>
    </lineage>
</organism>
<comment type="similarity">
    <text evidence="1">Belongs to the FAH family.</text>
</comment>
<evidence type="ECO:0000313" key="5">
    <source>
        <dbReference type="Proteomes" id="UP000244940"/>
    </source>
</evidence>
<dbReference type="SUPFAM" id="SSF56529">
    <property type="entry name" value="FAH"/>
    <property type="match status" value="1"/>
</dbReference>
<evidence type="ECO:0000256" key="1">
    <source>
        <dbReference type="ARBA" id="ARBA00010211"/>
    </source>
</evidence>
<keyword evidence="4" id="KW-0378">Hydrolase</keyword>
<gene>
    <name evidence="4" type="ORF">C4N9_03155</name>
</gene>
<dbReference type="InterPro" id="IPR036663">
    <property type="entry name" value="Fumarylacetoacetase_C_sf"/>
</dbReference>
<dbReference type="GO" id="GO:0016787">
    <property type="term" value="F:hydrolase activity"/>
    <property type="evidence" value="ECO:0007669"/>
    <property type="project" value="UniProtKB-KW"/>
</dbReference>
<name>A0A2U2CFX4_9RHOB</name>
<dbReference type="GeneID" id="94363878"/>
<dbReference type="InterPro" id="IPR051121">
    <property type="entry name" value="FAH"/>
</dbReference>
<dbReference type="Pfam" id="PF01557">
    <property type="entry name" value="FAA_hydrolase"/>
    <property type="match status" value="1"/>
</dbReference>
<protein>
    <submittedName>
        <fullName evidence="4">FAA hydrolase family protein</fullName>
    </submittedName>
</protein>
<dbReference type="GO" id="GO:0044281">
    <property type="term" value="P:small molecule metabolic process"/>
    <property type="evidence" value="ECO:0007669"/>
    <property type="project" value="UniProtKB-ARBA"/>
</dbReference>
<evidence type="ECO:0000259" key="3">
    <source>
        <dbReference type="Pfam" id="PF01557"/>
    </source>
</evidence>
<dbReference type="RefSeq" id="WP_109531848.1">
    <property type="nucleotide sequence ID" value="NZ_QEYD01000002.1"/>
</dbReference>
<evidence type="ECO:0000313" key="4">
    <source>
        <dbReference type="EMBL" id="PWE30770.1"/>
    </source>
</evidence>
<sequence length="308" mass="32788">MKLVTYRSGVEAAARLGLCHGDQVVDVAALAASQGESLPDTMLGLIDAGQAGLNALRRLMDRVGDALPAGTATALANVTLLAPIPRPRKNVFGIGLNYTEHVAESAKTLDTNPDLPREPVVFSKPPTSVIGPGEPILHDSSMTKQLDWEVELAAIIGTRAKRVSRAEALQHVFGYSVMIDVSARDNRRAGQWIFSKGMDSYAPFGPCIVTADEIPDPHALDLWLTVNGVEKQRSNTAKMLFKVDELIADISRGITLEPGDIIATGTPEGVGAGRDPQEWMWPGDVIVACVEGVGTLRHPVVDSTPSGS</sequence>
<dbReference type="EMBL" id="QEYD01000002">
    <property type="protein sequence ID" value="PWE30770.1"/>
    <property type="molecule type" value="Genomic_DNA"/>
</dbReference>
<keyword evidence="2" id="KW-0479">Metal-binding</keyword>
<evidence type="ECO:0000256" key="2">
    <source>
        <dbReference type="ARBA" id="ARBA00022723"/>
    </source>
</evidence>
<dbReference type="AlphaFoldDB" id="A0A2U2CFX4"/>
<dbReference type="GO" id="GO:0046872">
    <property type="term" value="F:metal ion binding"/>
    <property type="evidence" value="ECO:0007669"/>
    <property type="project" value="UniProtKB-KW"/>
</dbReference>
<dbReference type="OrthoDB" id="5197601at2"/>
<dbReference type="Gene3D" id="3.90.850.10">
    <property type="entry name" value="Fumarylacetoacetase-like, C-terminal domain"/>
    <property type="match status" value="1"/>
</dbReference>
<dbReference type="PANTHER" id="PTHR42796">
    <property type="entry name" value="FUMARYLACETOACETATE HYDROLASE DOMAIN-CONTAINING PROTEIN 2A-RELATED"/>
    <property type="match status" value="1"/>
</dbReference>
<proteinExistence type="inferred from homology"/>